<dbReference type="AlphaFoldDB" id="G1TH97"/>
<dbReference type="PaxDb" id="9986-ENSOCUP00000016303"/>
<keyword evidence="4" id="KW-1185">Reference proteome</keyword>
<dbReference type="STRING" id="9986.ENSOCUP00000016303"/>
<dbReference type="HOGENOM" id="CLU_007727_8_5_1"/>
<dbReference type="eggNOG" id="KOG1343">
    <property type="taxonomic scope" value="Eukaryota"/>
</dbReference>
<dbReference type="InterPro" id="IPR037138">
    <property type="entry name" value="His_deacetylse_dom_sf"/>
</dbReference>
<dbReference type="Ensembl" id="ENSOCUT00000021227.3">
    <property type="protein sequence ID" value="ENSOCUP00000016303.2"/>
    <property type="gene ID" value="ENSOCUG00000021446.3"/>
</dbReference>
<dbReference type="InterPro" id="IPR023696">
    <property type="entry name" value="Ureohydrolase_dom_sf"/>
</dbReference>
<feature type="region of interest" description="Disordered" evidence="1">
    <location>
        <begin position="174"/>
        <end position="197"/>
    </location>
</feature>
<dbReference type="Pfam" id="PF00850">
    <property type="entry name" value="Hist_deacetyl"/>
    <property type="match status" value="1"/>
</dbReference>
<dbReference type="GO" id="GO:0004407">
    <property type="term" value="F:histone deacetylase activity"/>
    <property type="evidence" value="ECO:0007669"/>
    <property type="project" value="TreeGrafter"/>
</dbReference>
<dbReference type="GO" id="GO:0000118">
    <property type="term" value="C:histone deacetylase complex"/>
    <property type="evidence" value="ECO:0007669"/>
    <property type="project" value="TreeGrafter"/>
</dbReference>
<dbReference type="GO" id="GO:0040029">
    <property type="term" value="P:epigenetic regulation of gene expression"/>
    <property type="evidence" value="ECO:0007669"/>
    <property type="project" value="TreeGrafter"/>
</dbReference>
<feature type="domain" description="Histone deacetylase" evidence="2">
    <location>
        <begin position="14"/>
        <end position="166"/>
    </location>
</feature>
<dbReference type="SMR" id="G1TH97"/>
<dbReference type="Proteomes" id="UP000001811">
    <property type="component" value="Unplaced"/>
</dbReference>
<dbReference type="PANTHER" id="PTHR10625">
    <property type="entry name" value="HISTONE DEACETYLASE HDAC1-RELATED"/>
    <property type="match status" value="1"/>
</dbReference>
<dbReference type="SUPFAM" id="SSF52768">
    <property type="entry name" value="Arginase/deacetylase"/>
    <property type="match status" value="1"/>
</dbReference>
<dbReference type="Bgee" id="ENSOCUG00000021446">
    <property type="expression patterns" value="Expressed in ovary and 18 other cell types or tissues"/>
</dbReference>
<protein>
    <recommendedName>
        <fullName evidence="2">Histone deacetylase domain-containing protein</fullName>
    </recommendedName>
</protein>
<sequence>RHTPPAGPHFPWKDVHHGNGTQQAFYSDPSVLYVSLHRYDDGNFFPGSGAPDEVGTGPGVGFNVNMAFTGGLDPPMGDTEYLAAFRTVVMPIANEFAPDVVLVSSGFDAVEGHPTPLGGYNLSAKCFGYLTKQLMGLAGGRIVLALEGGHDLTAICDASEACVSALLGNEVGGLQGQGPAREDLRGQGPAGEDRREQDLERTCVLHVDFPNCALAGTQTCPRPLDVGSTPVSHPTPGLSALAGAQAQCPREVAASTREHRAEEWTRGLPAWCSWRPRRA</sequence>
<reference evidence="3" key="3">
    <citation type="submission" date="2025-09" db="UniProtKB">
        <authorList>
            <consortium name="Ensembl"/>
        </authorList>
    </citation>
    <scope>IDENTIFICATION</scope>
    <source>
        <strain evidence="3">Thorbecke</strain>
    </source>
</reference>
<dbReference type="Gene3D" id="3.40.800.20">
    <property type="entry name" value="Histone deacetylase domain"/>
    <property type="match status" value="1"/>
</dbReference>
<name>G1TH97_RABIT</name>
<feature type="compositionally biased region" description="Basic and acidic residues" evidence="1">
    <location>
        <begin position="180"/>
        <end position="197"/>
    </location>
</feature>
<evidence type="ECO:0000259" key="2">
    <source>
        <dbReference type="Pfam" id="PF00850"/>
    </source>
</evidence>
<reference evidence="3" key="2">
    <citation type="submission" date="2025-08" db="UniProtKB">
        <authorList>
            <consortium name="Ensembl"/>
        </authorList>
    </citation>
    <scope>IDENTIFICATION</scope>
    <source>
        <strain evidence="3">Thorbecke</strain>
    </source>
</reference>
<dbReference type="GeneTree" id="ENSGT00940000157440"/>
<evidence type="ECO:0000313" key="3">
    <source>
        <dbReference type="Ensembl" id="ENSOCUP00000016303.2"/>
    </source>
</evidence>
<dbReference type="InterPro" id="IPR023801">
    <property type="entry name" value="His_deacetylse_dom"/>
</dbReference>
<evidence type="ECO:0000256" key="1">
    <source>
        <dbReference type="SAM" id="MobiDB-lite"/>
    </source>
</evidence>
<evidence type="ECO:0000313" key="4">
    <source>
        <dbReference type="Proteomes" id="UP000001811"/>
    </source>
</evidence>
<dbReference type="PANTHER" id="PTHR10625:SF33">
    <property type="entry name" value="HISTONE DEACETYLASE 4"/>
    <property type="match status" value="1"/>
</dbReference>
<accession>G1TH97</accession>
<reference evidence="3 4" key="1">
    <citation type="journal article" date="2011" name="Nature">
        <title>A high-resolution map of human evolutionary constraint using 29 mammals.</title>
        <authorList>
            <person name="Lindblad-Toh K."/>
            <person name="Garber M."/>
            <person name="Zuk O."/>
            <person name="Lin M.F."/>
            <person name="Parker B.J."/>
            <person name="Washietl S."/>
            <person name="Kheradpour P."/>
            <person name="Ernst J."/>
            <person name="Jordan G."/>
            <person name="Mauceli E."/>
            <person name="Ward L.D."/>
            <person name="Lowe C.B."/>
            <person name="Holloway A.K."/>
            <person name="Clamp M."/>
            <person name="Gnerre S."/>
            <person name="Alfoldi J."/>
            <person name="Beal K."/>
            <person name="Chang J."/>
            <person name="Clawson H."/>
            <person name="Cuff J."/>
            <person name="Di Palma F."/>
            <person name="Fitzgerald S."/>
            <person name="Flicek P."/>
            <person name="Guttman M."/>
            <person name="Hubisz M.J."/>
            <person name="Jaffe D.B."/>
            <person name="Jungreis I."/>
            <person name="Kent W.J."/>
            <person name="Kostka D."/>
            <person name="Lara M."/>
            <person name="Martins A.L."/>
            <person name="Massingham T."/>
            <person name="Moltke I."/>
            <person name="Raney B.J."/>
            <person name="Rasmussen M.D."/>
            <person name="Robinson J."/>
            <person name="Stark A."/>
            <person name="Vilella A.J."/>
            <person name="Wen J."/>
            <person name="Xie X."/>
            <person name="Zody M.C."/>
            <person name="Baldwin J."/>
            <person name="Bloom T."/>
            <person name="Chin C.W."/>
            <person name="Heiman D."/>
            <person name="Nicol R."/>
            <person name="Nusbaum C."/>
            <person name="Young S."/>
            <person name="Wilkinson J."/>
            <person name="Worley K.C."/>
            <person name="Kovar C.L."/>
            <person name="Muzny D.M."/>
            <person name="Gibbs R.A."/>
            <person name="Cree A."/>
            <person name="Dihn H.H."/>
            <person name="Fowler G."/>
            <person name="Jhangiani S."/>
            <person name="Joshi V."/>
            <person name="Lee S."/>
            <person name="Lewis L.R."/>
            <person name="Nazareth L.V."/>
            <person name="Okwuonu G."/>
            <person name="Santibanez J."/>
            <person name="Warren W.C."/>
            <person name="Mardis E.R."/>
            <person name="Weinstock G.M."/>
            <person name="Wilson R.K."/>
            <person name="Delehaunty K."/>
            <person name="Dooling D."/>
            <person name="Fronik C."/>
            <person name="Fulton L."/>
            <person name="Fulton B."/>
            <person name="Graves T."/>
            <person name="Minx P."/>
            <person name="Sodergren E."/>
            <person name="Birney E."/>
            <person name="Margulies E.H."/>
            <person name="Herrero J."/>
            <person name="Green E.D."/>
            <person name="Haussler D."/>
            <person name="Siepel A."/>
            <person name="Goldman N."/>
            <person name="Pollard K.S."/>
            <person name="Pedersen J.S."/>
            <person name="Lander E.S."/>
            <person name="Kellis M."/>
        </authorList>
    </citation>
    <scope>NUCLEOTIDE SEQUENCE [LARGE SCALE GENOMIC DNA]</scope>
    <source>
        <strain evidence="4">Thorbecke</strain>
    </source>
</reference>
<dbReference type="InParanoid" id="G1TH97"/>
<proteinExistence type="predicted"/>
<organism evidence="3 4">
    <name type="scientific">Oryctolagus cuniculus</name>
    <name type="common">Rabbit</name>
    <dbReference type="NCBI Taxonomy" id="9986"/>
    <lineage>
        <taxon>Eukaryota</taxon>
        <taxon>Metazoa</taxon>
        <taxon>Chordata</taxon>
        <taxon>Craniata</taxon>
        <taxon>Vertebrata</taxon>
        <taxon>Euteleostomi</taxon>
        <taxon>Mammalia</taxon>
        <taxon>Eutheria</taxon>
        <taxon>Euarchontoglires</taxon>
        <taxon>Glires</taxon>
        <taxon>Lagomorpha</taxon>
        <taxon>Leporidae</taxon>
        <taxon>Oryctolagus</taxon>
    </lineage>
</organism>